<evidence type="ECO:0000313" key="4">
    <source>
        <dbReference type="Proteomes" id="UP001176429"/>
    </source>
</evidence>
<evidence type="ECO:0000259" key="2">
    <source>
        <dbReference type="Pfam" id="PF14534"/>
    </source>
</evidence>
<comment type="caution">
    <text evidence="3">The sequence shown here is derived from an EMBL/GenBank/DDBJ whole genome shotgun (WGS) entry which is preliminary data.</text>
</comment>
<reference evidence="3" key="1">
    <citation type="submission" date="2023-07" db="EMBL/GenBank/DDBJ databases">
        <authorList>
            <person name="Kim M.K."/>
        </authorList>
    </citation>
    <scope>NUCLEOTIDE SEQUENCE</scope>
    <source>
        <strain evidence="3">ASUV-10-1</strain>
    </source>
</reference>
<dbReference type="EMBL" id="JAUQSY010000002">
    <property type="protein sequence ID" value="MDO7873786.1"/>
    <property type="molecule type" value="Genomic_DNA"/>
</dbReference>
<dbReference type="SUPFAM" id="SSF54427">
    <property type="entry name" value="NTF2-like"/>
    <property type="match status" value="1"/>
</dbReference>
<name>A0ABT9B681_9BACT</name>
<evidence type="ECO:0000256" key="1">
    <source>
        <dbReference type="SAM" id="SignalP"/>
    </source>
</evidence>
<sequence>MPNVKKYKISWLRCFGALTITLFLAACTSTRPPSAADTVAAKRAIVEVLTVQAAAWNRGDLPGYMQGYWQSDSLVFIGKKGLTYGWQPTLANYQKSYPDKAAMGQLDFSGLRVTLLGAEAAQVVGRWHLARTGGLTDLQGHYLLVLRKVRGQWVIVADHSS</sequence>
<keyword evidence="1" id="KW-0732">Signal</keyword>
<dbReference type="Gene3D" id="3.10.450.50">
    <property type="match status" value="1"/>
</dbReference>
<dbReference type="Proteomes" id="UP001176429">
    <property type="component" value="Unassembled WGS sequence"/>
</dbReference>
<proteinExistence type="predicted"/>
<dbReference type="InterPro" id="IPR032710">
    <property type="entry name" value="NTF2-like_dom_sf"/>
</dbReference>
<feature type="signal peptide" evidence="1">
    <location>
        <begin position="1"/>
        <end position="25"/>
    </location>
</feature>
<feature type="domain" description="DUF4440" evidence="2">
    <location>
        <begin position="49"/>
        <end position="155"/>
    </location>
</feature>
<organism evidence="3 4">
    <name type="scientific">Hymenobacter aranciens</name>
    <dbReference type="NCBI Taxonomy" id="3063996"/>
    <lineage>
        <taxon>Bacteria</taxon>
        <taxon>Pseudomonadati</taxon>
        <taxon>Bacteroidota</taxon>
        <taxon>Cytophagia</taxon>
        <taxon>Cytophagales</taxon>
        <taxon>Hymenobacteraceae</taxon>
        <taxon>Hymenobacter</taxon>
    </lineage>
</organism>
<keyword evidence="4" id="KW-1185">Reference proteome</keyword>
<dbReference type="PROSITE" id="PS51257">
    <property type="entry name" value="PROKAR_LIPOPROTEIN"/>
    <property type="match status" value="1"/>
</dbReference>
<dbReference type="RefSeq" id="WP_305005102.1">
    <property type="nucleotide sequence ID" value="NZ_JAUQSY010000002.1"/>
</dbReference>
<dbReference type="InterPro" id="IPR027843">
    <property type="entry name" value="DUF4440"/>
</dbReference>
<feature type="chain" id="PRO_5045211704" evidence="1">
    <location>
        <begin position="26"/>
        <end position="161"/>
    </location>
</feature>
<evidence type="ECO:0000313" key="3">
    <source>
        <dbReference type="EMBL" id="MDO7873786.1"/>
    </source>
</evidence>
<protein>
    <submittedName>
        <fullName evidence="3">Nuclear transport factor 2 family protein</fullName>
    </submittedName>
</protein>
<accession>A0ABT9B681</accession>
<dbReference type="Pfam" id="PF14534">
    <property type="entry name" value="DUF4440"/>
    <property type="match status" value="1"/>
</dbReference>
<gene>
    <name evidence="3" type="ORF">Q5H93_03510</name>
</gene>